<sequence length="216" mass="23998">MKDPVNRFLTEKELRLVEERIREAEKTTSGEIVVKIVSSSDSYAAAGLLGSSMIALPGAILIMIAFQSRDMWMFLGIFAALFIVLNELFTRVPVLKRPFVSASDKQQEVEEAALGAFFRRGINDTIDHTGILLYISLFEHKVRVVADKGISEKVDQEVWQEIVDIIISGIHEKRQGTAVAAAVDRCGQILARHFPVKPGDRNELADSIIMGKVSRS</sequence>
<dbReference type="Gene3D" id="3.10.310.50">
    <property type="match status" value="1"/>
</dbReference>
<dbReference type="AlphaFoldDB" id="A0A101J535"/>
<name>A0A101J535_CHLLI</name>
<organism evidence="3 4">
    <name type="scientific">Chlorobium limicola</name>
    <dbReference type="NCBI Taxonomy" id="1092"/>
    <lineage>
        <taxon>Bacteria</taxon>
        <taxon>Pseudomonadati</taxon>
        <taxon>Chlorobiota</taxon>
        <taxon>Chlorobiia</taxon>
        <taxon>Chlorobiales</taxon>
        <taxon>Chlorobiaceae</taxon>
        <taxon>Chlorobium/Pelodictyon group</taxon>
        <taxon>Chlorobium</taxon>
    </lineage>
</organism>
<dbReference type="PANTHER" id="PTHR30373">
    <property type="entry name" value="UPF0603 PROTEIN YGCG"/>
    <property type="match status" value="1"/>
</dbReference>
<accession>A0A101J535</accession>
<evidence type="ECO:0000256" key="1">
    <source>
        <dbReference type="SAM" id="Phobius"/>
    </source>
</evidence>
<proteinExistence type="predicted"/>
<keyword evidence="1" id="KW-0812">Transmembrane</keyword>
<keyword evidence="1" id="KW-1133">Transmembrane helix</keyword>
<dbReference type="Pfam" id="PF04536">
    <property type="entry name" value="TPM_phosphatase"/>
    <property type="match status" value="1"/>
</dbReference>
<dbReference type="Proteomes" id="UP000053937">
    <property type="component" value="Unassembled WGS sequence"/>
</dbReference>
<feature type="transmembrane region" description="Helical" evidence="1">
    <location>
        <begin position="72"/>
        <end position="89"/>
    </location>
</feature>
<dbReference type="EMBL" id="LMBR01000233">
    <property type="protein sequence ID" value="KUL20403.1"/>
    <property type="molecule type" value="Genomic_DNA"/>
</dbReference>
<keyword evidence="4" id="KW-1185">Reference proteome</keyword>
<feature type="domain" description="TPM" evidence="2">
    <location>
        <begin position="105"/>
        <end position="188"/>
    </location>
</feature>
<dbReference type="RefSeq" id="WP_059139579.1">
    <property type="nucleotide sequence ID" value="NZ_LMBR01000233.1"/>
</dbReference>
<dbReference type="OrthoDB" id="9786161at2"/>
<dbReference type="InterPro" id="IPR007621">
    <property type="entry name" value="TPM_dom"/>
</dbReference>
<gene>
    <name evidence="3" type="ORF">ASB62_09130</name>
</gene>
<protein>
    <recommendedName>
        <fullName evidence="2">TPM domain-containing protein</fullName>
    </recommendedName>
</protein>
<evidence type="ECO:0000259" key="2">
    <source>
        <dbReference type="Pfam" id="PF04536"/>
    </source>
</evidence>
<evidence type="ECO:0000313" key="3">
    <source>
        <dbReference type="EMBL" id="KUL20403.1"/>
    </source>
</evidence>
<keyword evidence="1" id="KW-0472">Membrane</keyword>
<dbReference type="PANTHER" id="PTHR30373:SF8">
    <property type="entry name" value="BLL7265 PROTEIN"/>
    <property type="match status" value="1"/>
</dbReference>
<comment type="caution">
    <text evidence="3">The sequence shown here is derived from an EMBL/GenBank/DDBJ whole genome shotgun (WGS) entry which is preliminary data.</text>
</comment>
<evidence type="ECO:0000313" key="4">
    <source>
        <dbReference type="Proteomes" id="UP000053937"/>
    </source>
</evidence>
<feature type="transmembrane region" description="Helical" evidence="1">
    <location>
        <begin position="43"/>
        <end position="66"/>
    </location>
</feature>
<reference evidence="3 4" key="1">
    <citation type="submission" date="2015-10" db="EMBL/GenBank/DDBJ databases">
        <title>Draft Genome Sequence of Chlorobium limicola strain Frasassi Growing under Artificial Lighting in the Frasassi Cave System.</title>
        <authorList>
            <person name="Mansor M."/>
            <person name="Macalady J."/>
        </authorList>
    </citation>
    <scope>NUCLEOTIDE SEQUENCE [LARGE SCALE GENOMIC DNA]</scope>
    <source>
        <strain evidence="3 4">Frasassi</strain>
    </source>
</reference>